<feature type="region of interest" description="Disordered" evidence="1">
    <location>
        <begin position="1"/>
        <end position="57"/>
    </location>
</feature>
<dbReference type="Pfam" id="PF00612">
    <property type="entry name" value="IQ"/>
    <property type="match status" value="1"/>
</dbReference>
<dbReference type="InterPro" id="IPR000593">
    <property type="entry name" value="RasGAP_C"/>
</dbReference>
<feature type="compositionally biased region" description="Polar residues" evidence="1">
    <location>
        <begin position="35"/>
        <end position="57"/>
    </location>
</feature>
<evidence type="ECO:0000256" key="1">
    <source>
        <dbReference type="SAM" id="MobiDB-lite"/>
    </source>
</evidence>
<dbReference type="CDD" id="cd21206">
    <property type="entry name" value="CH_IQGAP"/>
    <property type="match status" value="1"/>
</dbReference>
<feature type="compositionally biased region" description="Low complexity" evidence="1">
    <location>
        <begin position="21"/>
        <end position="34"/>
    </location>
</feature>
<dbReference type="PROSITE" id="PS50096">
    <property type="entry name" value="IQ"/>
    <property type="match status" value="5"/>
</dbReference>
<dbReference type="GO" id="GO:0005096">
    <property type="term" value="F:GTPase activator activity"/>
    <property type="evidence" value="ECO:0007669"/>
    <property type="project" value="TreeGrafter"/>
</dbReference>
<dbReference type="SMART" id="SM00033">
    <property type="entry name" value="CH"/>
    <property type="match status" value="1"/>
</dbReference>
<dbReference type="PROSITE" id="PS50021">
    <property type="entry name" value="CH"/>
    <property type="match status" value="1"/>
</dbReference>
<dbReference type="Pfam" id="PF03836">
    <property type="entry name" value="RasGAP_C"/>
    <property type="match status" value="1"/>
</dbReference>
<dbReference type="EMBL" id="KV454414">
    <property type="protein sequence ID" value="ODQ63674.1"/>
    <property type="molecule type" value="Genomic_DNA"/>
</dbReference>
<dbReference type="PANTHER" id="PTHR14149">
    <property type="entry name" value="RAS GTPASE-ACTIVATING PROTEIN WITH IQ MOTIF"/>
    <property type="match status" value="1"/>
</dbReference>
<dbReference type="PROSITE" id="PS50018">
    <property type="entry name" value="RAS_GTPASE_ACTIV_2"/>
    <property type="match status" value="1"/>
</dbReference>
<evidence type="ECO:0000259" key="2">
    <source>
        <dbReference type="PROSITE" id="PS50018"/>
    </source>
</evidence>
<dbReference type="SMART" id="SM00015">
    <property type="entry name" value="IQ"/>
    <property type="match status" value="5"/>
</dbReference>
<dbReference type="SUPFAM" id="SSF47576">
    <property type="entry name" value="Calponin-homology domain, CH-domain"/>
    <property type="match status" value="1"/>
</dbReference>
<dbReference type="InterPro" id="IPR000048">
    <property type="entry name" value="IQ_motif_EF-hand-BS"/>
</dbReference>
<feature type="domain" description="Ras-GAP" evidence="2">
    <location>
        <begin position="961"/>
        <end position="1182"/>
    </location>
</feature>
<feature type="domain" description="Calponin-homology (CH)" evidence="3">
    <location>
        <begin position="188"/>
        <end position="294"/>
    </location>
</feature>
<evidence type="ECO:0000313" key="5">
    <source>
        <dbReference type="Proteomes" id="UP000095009"/>
    </source>
</evidence>
<dbReference type="Gene3D" id="1.10.418.10">
    <property type="entry name" value="Calponin-like domain"/>
    <property type="match status" value="1"/>
</dbReference>
<name>A0A1E3PEP2_9ASCO</name>
<dbReference type="InterPro" id="IPR001936">
    <property type="entry name" value="RasGAP_dom"/>
</dbReference>
<dbReference type="SMART" id="SM00323">
    <property type="entry name" value="RasGAP"/>
    <property type="match status" value="1"/>
</dbReference>
<protein>
    <submittedName>
        <fullName evidence="4">Uncharacterized protein</fullName>
    </submittedName>
</protein>
<dbReference type="InterPro" id="IPR008936">
    <property type="entry name" value="Rho_GTPase_activation_prot"/>
</dbReference>
<dbReference type="STRING" id="857566.A0A1E3PEP2"/>
<dbReference type="InterPro" id="IPR036872">
    <property type="entry name" value="CH_dom_sf"/>
</dbReference>
<gene>
    <name evidence="4" type="ORF">NADFUDRAFT_28700</name>
</gene>
<dbReference type="GO" id="GO:0005516">
    <property type="term" value="F:calmodulin binding"/>
    <property type="evidence" value="ECO:0007669"/>
    <property type="project" value="TreeGrafter"/>
</dbReference>
<evidence type="ECO:0000313" key="4">
    <source>
        <dbReference type="EMBL" id="ODQ63674.1"/>
    </source>
</evidence>
<keyword evidence="5" id="KW-1185">Reference proteome</keyword>
<dbReference type="InterPro" id="IPR001715">
    <property type="entry name" value="CH_dom"/>
</dbReference>
<proteinExistence type="predicted"/>
<dbReference type="Pfam" id="PF00307">
    <property type="entry name" value="CH"/>
    <property type="match status" value="1"/>
</dbReference>
<organism evidence="4 5">
    <name type="scientific">Nadsonia fulvescens var. elongata DSM 6958</name>
    <dbReference type="NCBI Taxonomy" id="857566"/>
    <lineage>
        <taxon>Eukaryota</taxon>
        <taxon>Fungi</taxon>
        <taxon>Dikarya</taxon>
        <taxon>Ascomycota</taxon>
        <taxon>Saccharomycotina</taxon>
        <taxon>Dipodascomycetes</taxon>
        <taxon>Dipodascales</taxon>
        <taxon>Dipodascales incertae sedis</taxon>
        <taxon>Nadsonia</taxon>
    </lineage>
</organism>
<accession>A0A1E3PEP2</accession>
<dbReference type="GO" id="GO:1903479">
    <property type="term" value="P:mitotic actomyosin contractile ring assembly actin filament organization"/>
    <property type="evidence" value="ECO:0007669"/>
    <property type="project" value="TreeGrafter"/>
</dbReference>
<evidence type="ECO:0000259" key="3">
    <source>
        <dbReference type="PROSITE" id="PS50021"/>
    </source>
</evidence>
<reference evidence="4 5" key="1">
    <citation type="journal article" date="2016" name="Proc. Natl. Acad. Sci. U.S.A.">
        <title>Comparative genomics of biotechnologically important yeasts.</title>
        <authorList>
            <person name="Riley R."/>
            <person name="Haridas S."/>
            <person name="Wolfe K.H."/>
            <person name="Lopes M.R."/>
            <person name="Hittinger C.T."/>
            <person name="Goeker M."/>
            <person name="Salamov A.A."/>
            <person name="Wisecaver J.H."/>
            <person name="Long T.M."/>
            <person name="Calvey C.H."/>
            <person name="Aerts A.L."/>
            <person name="Barry K.W."/>
            <person name="Choi C."/>
            <person name="Clum A."/>
            <person name="Coughlan A.Y."/>
            <person name="Deshpande S."/>
            <person name="Douglass A.P."/>
            <person name="Hanson S.J."/>
            <person name="Klenk H.-P."/>
            <person name="LaButti K.M."/>
            <person name="Lapidus A."/>
            <person name="Lindquist E.A."/>
            <person name="Lipzen A.M."/>
            <person name="Meier-Kolthoff J.P."/>
            <person name="Ohm R.A."/>
            <person name="Otillar R.P."/>
            <person name="Pangilinan J.L."/>
            <person name="Peng Y."/>
            <person name="Rokas A."/>
            <person name="Rosa C.A."/>
            <person name="Scheuner C."/>
            <person name="Sibirny A.A."/>
            <person name="Slot J.C."/>
            <person name="Stielow J.B."/>
            <person name="Sun H."/>
            <person name="Kurtzman C.P."/>
            <person name="Blackwell M."/>
            <person name="Grigoriev I.V."/>
            <person name="Jeffries T.W."/>
        </authorList>
    </citation>
    <scope>NUCLEOTIDE SEQUENCE [LARGE SCALE GENOMIC DNA]</scope>
    <source>
        <strain evidence="4 5">DSM 6958</strain>
    </source>
</reference>
<dbReference type="Gene3D" id="1.10.506.10">
    <property type="entry name" value="GTPase Activation - p120gap, domain 1"/>
    <property type="match status" value="1"/>
</dbReference>
<dbReference type="PANTHER" id="PTHR14149:SF14">
    <property type="entry name" value="CALPONIN-HOMOLOGY (CH) DOMAIN-CONTAINING PROTEIN"/>
    <property type="match status" value="1"/>
</dbReference>
<dbReference type="GO" id="GO:0051015">
    <property type="term" value="F:actin filament binding"/>
    <property type="evidence" value="ECO:0007669"/>
    <property type="project" value="TreeGrafter"/>
</dbReference>
<dbReference type="OrthoDB" id="775356at2759"/>
<dbReference type="Proteomes" id="UP000095009">
    <property type="component" value="Unassembled WGS sequence"/>
</dbReference>
<dbReference type="GO" id="GO:0110085">
    <property type="term" value="C:mitotic actomyosin contractile ring"/>
    <property type="evidence" value="ECO:0007669"/>
    <property type="project" value="TreeGrafter"/>
</dbReference>
<feature type="region of interest" description="Disordered" evidence="1">
    <location>
        <begin position="109"/>
        <end position="130"/>
    </location>
</feature>
<dbReference type="SUPFAM" id="SSF143885">
    <property type="entry name" value="RGC domain-like"/>
    <property type="match status" value="1"/>
</dbReference>
<sequence>MNSITIPDLKPIPVRGGSAGESGISISSRASSASPTRNYENYTPKTSTSRNNSVSPTRELQFNYTSQLKHDTVKALDASSRGYINSLKSSPFLQNDAPATRAISPTRGREVNDYRPESHHRKTPSLKNDSGFADLLHNSGVSENAEDVAGMHGRVRLQKTNSTADSAALSGKNWMDKQRKNLQAYEYLCHVGEAKEWIEACIGQEIAPVIKLEESLRNGIVLAKLTKRFAPNLVKRIFEDPKLQFRHSENINYFFNFLEKVGMPDLFTFELTDLYDKKNIPKVIYCVHALSFILYAENVAPAIGDLVGKLEFTEDEIKNTQRGLDAVGLNLPNFKGMNNHFKSDIDNDQSITERDKVARPVETEEEIMVRELEVIEPQIVQLQAVCKGHLTRLMLYNDKYILDKCIGHTIQLQSMIRGNFVRKKIMNLHHRALSSVDKLLLLQSLIRAKTVRTQQTNLVETFPLSRLIELQSQIRAKVVRRQTTRVRETVSTKDTSALFIFFQSVIRGNAFRQQWISSQKQLQEFENSHLVLFQSRIRGNQARGRHQYIQNNLTSTSNITALTQLQSLTRGKATRKAFKTLQRNLNDCLESILGFQTAVRCKPARNAYLDTLSDLDVHEAQVIELQSILRGNSVRQRKINFIKTVEKGLLLSSDQKGNLLSFQALIRGNSLRHFLYLHLNELRQQTASLTDLQSIVRGYLTRMAIAEERISLVQHLIPIVRLQSHIRGVLARFGKDLLAEEMVDEERYMVEFQSHIRGYLVRKPYNDRMQYYIDNMDKIIKIQSFVRAKRQGDAYKSLTSGSNPPLSVIKKFIHLLNDNEADHEEEIQLEIQRKKFVDEVHNNEMLEQFIQQLDVKIALLVKNKITLDELIKHRNRGMIRSKTSIGGRGAMDLKSLNKTSRQRLELYQGLLYILQTQPVYFARLFKRLRESVIPDKEMRDIEELIMTIYGHRQRPREDFFLLQLISRSIREEISDDNDNNKDSNASERLRSFTRINFIWYRLLAAINRGGKERRFLKGLLGPVVNAIADQENLNLESDPLAIYRKSINAEELRTGVLSDRNPDLPVNEAIQDPETRSTFIGNLQRLRDYTNEFLNDIESNLEHLPYHIRLITREAYRALKARLPSDFDDDKILRVVGHIFFTNYLYPAIVSPDNFGIVDGILGPLQRQNLGEIAKMLVQLGSLRTFSRENVYLQPLNEYIKSHVPQIRKMLKRLIDVADPENYFNMNVFDDLTATSKPILYIKPSEIFLVHSLVVEQLSNVAPEDGDALRDVLRELGPLPSNASEVLNVAKFTEIKLNLNPSYCRVEDPETEVNSLFADAKRLLVYVIRVQTGADLLQLLLAPVRDEHELKYQAILREETQAKEENEMTCTMNSPTPRSYRDLKLLVLEKVIDLEACNKITRRDSYQEIVNSIAVDIRTKRDRREARHKETANLALTMRQLTEKEAYLQTQLKNYNSYIEQAMVTLQSKKGKRKSLVLPFTKQYFHLKGLQRAGKVPKFGSYKYSATRLIDKGVLAQLTGYTEKQYDKVAFTFSSDEVGIFNVEAAYGSIALPGACINLTLDELLSLQFNNQQYVTLFDGMVQLNTNLTLHLIFKKFYSEG</sequence>
<dbReference type="SUPFAM" id="SSF48350">
    <property type="entry name" value="GTPase activation domain, GAP"/>
    <property type="match status" value="1"/>
</dbReference>
<dbReference type="Pfam" id="PF00616">
    <property type="entry name" value="RasGAP"/>
    <property type="match status" value="1"/>
</dbReference>